<gene>
    <name evidence="2" type="ORF">GCM10014713_55140</name>
</gene>
<evidence type="ECO:0000313" key="3">
    <source>
        <dbReference type="Proteomes" id="UP000619486"/>
    </source>
</evidence>
<reference evidence="2" key="2">
    <citation type="submission" date="2020-09" db="EMBL/GenBank/DDBJ databases">
        <authorList>
            <person name="Sun Q."/>
            <person name="Ohkuma M."/>
        </authorList>
    </citation>
    <scope>NUCLEOTIDE SEQUENCE</scope>
    <source>
        <strain evidence="2">JCM 3172</strain>
    </source>
</reference>
<dbReference type="RefSeq" id="WP_019887650.1">
    <property type="nucleotide sequence ID" value="NZ_BMQQ01000027.1"/>
</dbReference>
<comment type="caution">
    <text evidence="2">The sequence shown here is derived from an EMBL/GenBank/DDBJ whole genome shotgun (WGS) entry which is preliminary data.</text>
</comment>
<evidence type="ECO:0000256" key="1">
    <source>
        <dbReference type="SAM" id="MobiDB-lite"/>
    </source>
</evidence>
<feature type="region of interest" description="Disordered" evidence="1">
    <location>
        <begin position="75"/>
        <end position="100"/>
    </location>
</feature>
<organism evidence="2 3">
    <name type="scientific">Streptomyces purpureus</name>
    <dbReference type="NCBI Taxonomy" id="1951"/>
    <lineage>
        <taxon>Bacteria</taxon>
        <taxon>Bacillati</taxon>
        <taxon>Actinomycetota</taxon>
        <taxon>Actinomycetes</taxon>
        <taxon>Kitasatosporales</taxon>
        <taxon>Streptomycetaceae</taxon>
        <taxon>Streptomyces</taxon>
    </lineage>
</organism>
<accession>A0A918HE16</accession>
<proteinExistence type="predicted"/>
<protein>
    <submittedName>
        <fullName evidence="2">Uncharacterized protein</fullName>
    </submittedName>
</protein>
<name>A0A918HE16_9ACTN</name>
<sequence length="100" mass="11718">MTRRLPRLRIRVTDWPRRALVLTDTPDPDCTDCEGEGGIEHDYGDYETGEYAGTDWEPCTCWDDTRRWVVLPLPRHPRGLRRDDDRDPWAANGYSNEPPF</sequence>
<dbReference type="EMBL" id="BMQQ01000027">
    <property type="protein sequence ID" value="GGT54339.1"/>
    <property type="molecule type" value="Genomic_DNA"/>
</dbReference>
<dbReference type="AlphaFoldDB" id="A0A918HE16"/>
<dbReference type="Proteomes" id="UP000619486">
    <property type="component" value="Unassembled WGS sequence"/>
</dbReference>
<keyword evidence="3" id="KW-1185">Reference proteome</keyword>
<evidence type="ECO:0000313" key="2">
    <source>
        <dbReference type="EMBL" id="GGT54339.1"/>
    </source>
</evidence>
<reference evidence="2" key="1">
    <citation type="journal article" date="2014" name="Int. J. Syst. Evol. Microbiol.">
        <title>Complete genome sequence of Corynebacterium casei LMG S-19264T (=DSM 44701T), isolated from a smear-ripened cheese.</title>
        <authorList>
            <consortium name="US DOE Joint Genome Institute (JGI-PGF)"/>
            <person name="Walter F."/>
            <person name="Albersmeier A."/>
            <person name="Kalinowski J."/>
            <person name="Ruckert C."/>
        </authorList>
    </citation>
    <scope>NUCLEOTIDE SEQUENCE</scope>
    <source>
        <strain evidence="2">JCM 3172</strain>
    </source>
</reference>